<protein>
    <recommendedName>
        <fullName evidence="3">Ferritin-like domain-containing protein</fullName>
    </recommendedName>
</protein>
<proteinExistence type="predicted"/>
<evidence type="ECO:0000313" key="2">
    <source>
        <dbReference type="Proteomes" id="UP000679126"/>
    </source>
</evidence>
<dbReference type="RefSeq" id="WP_209144373.1">
    <property type="nucleotide sequence ID" value="NZ_JAGHKP010000001.1"/>
</dbReference>
<dbReference type="InterPro" id="IPR009078">
    <property type="entry name" value="Ferritin-like_SF"/>
</dbReference>
<organism evidence="1 2">
    <name type="scientific">Chitinophaga chungangae</name>
    <dbReference type="NCBI Taxonomy" id="2821488"/>
    <lineage>
        <taxon>Bacteria</taxon>
        <taxon>Pseudomonadati</taxon>
        <taxon>Bacteroidota</taxon>
        <taxon>Chitinophagia</taxon>
        <taxon>Chitinophagales</taxon>
        <taxon>Chitinophagaceae</taxon>
        <taxon>Chitinophaga</taxon>
    </lineage>
</organism>
<dbReference type="Gene3D" id="1.10.620.20">
    <property type="entry name" value="Ribonucleotide Reductase, subunit A"/>
    <property type="match status" value="1"/>
</dbReference>
<dbReference type="InterPro" id="IPR012348">
    <property type="entry name" value="RNR-like"/>
</dbReference>
<dbReference type="SUPFAM" id="SSF47240">
    <property type="entry name" value="Ferritin-like"/>
    <property type="match status" value="1"/>
</dbReference>
<accession>A0ABS3YAV8</accession>
<evidence type="ECO:0008006" key="3">
    <source>
        <dbReference type="Google" id="ProtNLM"/>
    </source>
</evidence>
<sequence length="246" mass="29286">MHSTQEWVLFFRHNATHHRINWDLSPSLTPSQIKTILPHLQAWQLGETSDGRHLLRAAFLHARKTGDGHFSEAIQLFIKEEQKHGENLGQYLDRIARPRIKHNWGDTLFRRARHFNTSMEAWTLAVLTVESGAQVFYQALKDATHCILLKQICRDILIDEAYHIEFQRERLEQIFTGKTPFARLWRRAVYRVFYFSTVHVMWFAHRELFKAGGNTYATFVRKMRYKYYKNIHRIISPDTKLQFAFI</sequence>
<dbReference type="Proteomes" id="UP000679126">
    <property type="component" value="Unassembled WGS sequence"/>
</dbReference>
<keyword evidence="2" id="KW-1185">Reference proteome</keyword>
<dbReference type="EMBL" id="JAGHKP010000001">
    <property type="protein sequence ID" value="MBO9151813.1"/>
    <property type="molecule type" value="Genomic_DNA"/>
</dbReference>
<gene>
    <name evidence="1" type="ORF">J7I43_06310</name>
</gene>
<evidence type="ECO:0000313" key="1">
    <source>
        <dbReference type="EMBL" id="MBO9151813.1"/>
    </source>
</evidence>
<name>A0ABS3YAV8_9BACT</name>
<comment type="caution">
    <text evidence="1">The sequence shown here is derived from an EMBL/GenBank/DDBJ whole genome shotgun (WGS) entry which is preliminary data.</text>
</comment>
<reference evidence="2" key="1">
    <citation type="submission" date="2021-03" db="EMBL/GenBank/DDBJ databases">
        <title>Assistant Professor.</title>
        <authorList>
            <person name="Huq M.A."/>
        </authorList>
    </citation>
    <scope>NUCLEOTIDE SEQUENCE [LARGE SCALE GENOMIC DNA]</scope>
    <source>
        <strain evidence="2">MAH-28</strain>
    </source>
</reference>